<evidence type="ECO:0000256" key="5">
    <source>
        <dbReference type="RuleBase" id="RU003919"/>
    </source>
</evidence>
<dbReference type="GO" id="GO:0022627">
    <property type="term" value="C:cytosolic small ribosomal subunit"/>
    <property type="evidence" value="ECO:0007669"/>
    <property type="project" value="TreeGrafter"/>
</dbReference>
<evidence type="ECO:0000256" key="6">
    <source>
        <dbReference type="RuleBase" id="RU004524"/>
    </source>
</evidence>
<organism evidence="7 8">
    <name type="scientific">Jonquetella anthropi DSM 22815</name>
    <dbReference type="NCBI Taxonomy" id="885272"/>
    <lineage>
        <taxon>Bacteria</taxon>
        <taxon>Thermotogati</taxon>
        <taxon>Synergistota</taxon>
        <taxon>Synergistia</taxon>
        <taxon>Synergistales</taxon>
        <taxon>Dethiosulfovibrionaceae</taxon>
        <taxon>Jonquetella</taxon>
    </lineage>
</organism>
<comment type="function">
    <text evidence="4">Forms an intersubunit bridge (bridge B4) with the 23S rRNA of the 50S subunit in the ribosome.</text>
</comment>
<dbReference type="InterPro" id="IPR009068">
    <property type="entry name" value="uS15_NS1_RNA-bd_sf"/>
</dbReference>
<dbReference type="HAMAP" id="MF_01343_B">
    <property type="entry name" value="Ribosomal_uS15_B"/>
    <property type="match status" value="1"/>
</dbReference>
<dbReference type="Proteomes" id="UP000003806">
    <property type="component" value="Chromosome"/>
</dbReference>
<dbReference type="PANTHER" id="PTHR23321:SF26">
    <property type="entry name" value="SMALL RIBOSOMAL SUBUNIT PROTEIN US15M"/>
    <property type="match status" value="1"/>
</dbReference>
<evidence type="ECO:0000313" key="8">
    <source>
        <dbReference type="Proteomes" id="UP000003806"/>
    </source>
</evidence>
<dbReference type="CDD" id="cd00353">
    <property type="entry name" value="Ribosomal_S15p_S13e"/>
    <property type="match status" value="1"/>
</dbReference>
<dbReference type="RefSeq" id="WP_008521063.1">
    <property type="nucleotide sequence ID" value="NZ_CM001376.1"/>
</dbReference>
<dbReference type="OrthoDB" id="9799262at2"/>
<evidence type="ECO:0000256" key="4">
    <source>
        <dbReference type="HAMAP-Rule" id="MF_01343"/>
    </source>
</evidence>
<dbReference type="Gene3D" id="6.10.250.3130">
    <property type="match status" value="1"/>
</dbReference>
<dbReference type="eggNOG" id="COG0184">
    <property type="taxonomic scope" value="Bacteria"/>
</dbReference>
<dbReference type="PROSITE" id="PS00362">
    <property type="entry name" value="RIBOSOMAL_S15"/>
    <property type="match status" value="1"/>
</dbReference>
<proteinExistence type="inferred from homology"/>
<keyword evidence="8" id="KW-1185">Reference proteome</keyword>
<dbReference type="GO" id="GO:0003735">
    <property type="term" value="F:structural constituent of ribosome"/>
    <property type="evidence" value="ECO:0007669"/>
    <property type="project" value="InterPro"/>
</dbReference>
<gene>
    <name evidence="4" type="primary">rpsO</name>
    <name evidence="7" type="ORF">JonanDRAFT_0753</name>
</gene>
<dbReference type="GO" id="GO:0019843">
    <property type="term" value="F:rRNA binding"/>
    <property type="evidence" value="ECO:0007669"/>
    <property type="project" value="UniProtKB-UniRule"/>
</dbReference>
<sequence>MLDKNVKQDIISNYRVHATDTGSPEVQVAVLTQRIRDLTEHLKVHVHDYHSKRGLLTLVGKRRKLLRYLRDKDFNRYKTLIESLGLRH</sequence>
<dbReference type="InterPro" id="IPR005290">
    <property type="entry name" value="Ribosomal_uS15_bac-type"/>
</dbReference>
<evidence type="ECO:0000313" key="7">
    <source>
        <dbReference type="EMBL" id="EHM13133.1"/>
    </source>
</evidence>
<evidence type="ECO:0000256" key="3">
    <source>
        <dbReference type="ARBA" id="ARBA00064542"/>
    </source>
</evidence>
<evidence type="ECO:0000256" key="2">
    <source>
        <dbReference type="ARBA" id="ARBA00023274"/>
    </source>
</evidence>
<dbReference type="InterPro" id="IPR000589">
    <property type="entry name" value="Ribosomal_uS15"/>
</dbReference>
<keyword evidence="4 6" id="KW-0699">rRNA-binding</keyword>
<dbReference type="GO" id="GO:0006412">
    <property type="term" value="P:translation"/>
    <property type="evidence" value="ECO:0007669"/>
    <property type="project" value="UniProtKB-UniRule"/>
</dbReference>
<comment type="similarity">
    <text evidence="4 5">Belongs to the universal ribosomal protein uS15 family.</text>
</comment>
<dbReference type="SUPFAM" id="SSF47060">
    <property type="entry name" value="S15/NS1 RNA-binding domain"/>
    <property type="match status" value="1"/>
</dbReference>
<name>H0UKC4_9BACT</name>
<dbReference type="PANTHER" id="PTHR23321">
    <property type="entry name" value="RIBOSOMAL PROTEIN S15, BACTERIAL AND ORGANELLAR"/>
    <property type="match status" value="1"/>
</dbReference>
<evidence type="ECO:0000256" key="1">
    <source>
        <dbReference type="ARBA" id="ARBA00022980"/>
    </source>
</evidence>
<dbReference type="FunFam" id="1.10.287.10:FF:000002">
    <property type="entry name" value="30S ribosomal protein S15"/>
    <property type="match status" value="1"/>
</dbReference>
<dbReference type="HOGENOM" id="CLU_148518_0_0_0"/>
<dbReference type="AlphaFoldDB" id="H0UKC4"/>
<keyword evidence="2 4" id="KW-0687">Ribonucleoprotein</keyword>
<dbReference type="NCBIfam" id="TIGR00952">
    <property type="entry name" value="S15_bact"/>
    <property type="match status" value="1"/>
</dbReference>
<reference evidence="7 8" key="1">
    <citation type="submission" date="2011-11" db="EMBL/GenBank/DDBJ databases">
        <title>The Noncontiguous Finished genome of Jonquetella anthropi DSM 22815.</title>
        <authorList>
            <consortium name="US DOE Joint Genome Institute (JGI-PGF)"/>
            <person name="Lucas S."/>
            <person name="Copeland A."/>
            <person name="Lapidus A."/>
            <person name="Glavina del Rio T."/>
            <person name="Dalin E."/>
            <person name="Tice H."/>
            <person name="Bruce D."/>
            <person name="Goodwin L."/>
            <person name="Pitluck S."/>
            <person name="Peters L."/>
            <person name="Mikhailova N."/>
            <person name="Held B."/>
            <person name="Kyrpides N."/>
            <person name="Mavromatis K."/>
            <person name="Ivanova N."/>
            <person name="Markowitz V."/>
            <person name="Cheng J.-F."/>
            <person name="Hugenholtz P."/>
            <person name="Woyke T."/>
            <person name="Wu D."/>
            <person name="Gronow S."/>
            <person name="Wellnitz S."/>
            <person name="Brambilla E."/>
            <person name="Klenk H.-P."/>
            <person name="Eisen J.A."/>
        </authorList>
    </citation>
    <scope>NUCLEOTIDE SEQUENCE [LARGE SCALE GENOMIC DNA]</scope>
    <source>
        <strain evidence="7 8">DSM 22815</strain>
    </source>
</reference>
<dbReference type="STRING" id="885272.JonanDRAFT_0753"/>
<keyword evidence="4 6" id="KW-0694">RNA-binding</keyword>
<protein>
    <recommendedName>
        <fullName evidence="4">Small ribosomal subunit protein uS15</fullName>
    </recommendedName>
</protein>
<comment type="subunit">
    <text evidence="3 4">Part of the 30S ribosomal subunit. Forms a bridge to the 50S subunit in the 70S ribosome, contacting the 23S rRNA.</text>
</comment>
<dbReference type="Gene3D" id="1.10.287.10">
    <property type="entry name" value="S15/NS1, RNA-binding"/>
    <property type="match status" value="1"/>
</dbReference>
<dbReference type="Pfam" id="PF00312">
    <property type="entry name" value="Ribosomal_S15"/>
    <property type="match status" value="1"/>
</dbReference>
<accession>H0UKC4</accession>
<keyword evidence="1 4" id="KW-0689">Ribosomal protein</keyword>
<dbReference type="EMBL" id="CM001376">
    <property type="protein sequence ID" value="EHM13133.1"/>
    <property type="molecule type" value="Genomic_DNA"/>
</dbReference>
<dbReference type="SMART" id="SM01387">
    <property type="entry name" value="Ribosomal_S15"/>
    <property type="match status" value="1"/>
</dbReference>
<comment type="function">
    <text evidence="4 6">One of the primary rRNA binding proteins, it binds directly to 16S rRNA where it helps nucleate assembly of the platform of the 30S subunit by binding and bridging several RNA helices of the 16S rRNA.</text>
</comment>